<feature type="region of interest" description="Disordered" evidence="2">
    <location>
        <begin position="274"/>
        <end position="354"/>
    </location>
</feature>
<keyword evidence="1" id="KW-0175">Coiled coil</keyword>
<feature type="compositionally biased region" description="Basic and acidic residues" evidence="2">
    <location>
        <begin position="318"/>
        <end position="327"/>
    </location>
</feature>
<feature type="compositionally biased region" description="Acidic residues" evidence="2">
    <location>
        <begin position="28"/>
        <end position="38"/>
    </location>
</feature>
<feature type="compositionally biased region" description="Basic residues" evidence="2">
    <location>
        <begin position="328"/>
        <end position="338"/>
    </location>
</feature>
<evidence type="ECO:0000313" key="3">
    <source>
        <dbReference type="EMBL" id="CAD8648648.1"/>
    </source>
</evidence>
<dbReference type="AlphaFoldDB" id="A0A7S0QMM6"/>
<evidence type="ECO:0000256" key="2">
    <source>
        <dbReference type="SAM" id="MobiDB-lite"/>
    </source>
</evidence>
<proteinExistence type="predicted"/>
<dbReference type="EMBL" id="HBEZ01046556">
    <property type="protein sequence ID" value="CAD8648648.1"/>
    <property type="molecule type" value="Transcribed_RNA"/>
</dbReference>
<organism evidence="3">
    <name type="scientific">Cryptomonas curvata</name>
    <dbReference type="NCBI Taxonomy" id="233186"/>
    <lineage>
        <taxon>Eukaryota</taxon>
        <taxon>Cryptophyceae</taxon>
        <taxon>Cryptomonadales</taxon>
        <taxon>Cryptomonadaceae</taxon>
        <taxon>Cryptomonas</taxon>
    </lineage>
</organism>
<gene>
    <name evidence="3" type="ORF">CCUR1050_LOCUS25672</name>
</gene>
<feature type="coiled-coil region" evidence="1">
    <location>
        <begin position="79"/>
        <end position="153"/>
    </location>
</feature>
<feature type="region of interest" description="Disordered" evidence="2">
    <location>
        <begin position="19"/>
        <end position="76"/>
    </location>
</feature>
<sequence>MEWLQKAGDLLEKLDKTAAETLAGAENENGESDIDQDAIESATESEQSATTVAYDPPASIPNGNGTTPKHQDSRLLGEIKSLKDEVKTLQGQLRKKQTQVDEQISSYKELMRTSHERHLRAEADLKRMEKEVIEKEEARRRSEEREREAIHEQELLRKKLQSQQELQADQLQQLSLLEQTREELARLQIAHAHLNQLYEAAEKEVNLARDLHRSNQEHFQDREESLSTETLQFMRQLTVLQQEVSDKAAEARTLEVRCAAAVAQAARLQEDLERVTREKEAAEAEAPAPAPASEKKKKKKAEEPAEEAEEEKPKKKKRESEGGEEEKKKKKKKKKRERAPRGPPPALLVMVRRY</sequence>
<protein>
    <submittedName>
        <fullName evidence="3">Uncharacterized protein</fullName>
    </submittedName>
</protein>
<reference evidence="3" key="1">
    <citation type="submission" date="2021-01" db="EMBL/GenBank/DDBJ databases">
        <authorList>
            <person name="Corre E."/>
            <person name="Pelletier E."/>
            <person name="Niang G."/>
            <person name="Scheremetjew M."/>
            <person name="Finn R."/>
            <person name="Kale V."/>
            <person name="Holt S."/>
            <person name="Cochrane G."/>
            <person name="Meng A."/>
            <person name="Brown T."/>
            <person name="Cohen L."/>
        </authorList>
    </citation>
    <scope>NUCLEOTIDE SEQUENCE</scope>
    <source>
        <strain evidence="3">CCAP979/52</strain>
    </source>
</reference>
<feature type="compositionally biased region" description="Polar residues" evidence="2">
    <location>
        <begin position="42"/>
        <end position="51"/>
    </location>
</feature>
<name>A0A7S0QMM6_9CRYP</name>
<accession>A0A7S0QMM6</accession>
<evidence type="ECO:0000256" key="1">
    <source>
        <dbReference type="SAM" id="Coils"/>
    </source>
</evidence>
<feature type="coiled-coil region" evidence="1">
    <location>
        <begin position="177"/>
        <end position="211"/>
    </location>
</feature>